<feature type="region of interest" description="Disordered" evidence="1">
    <location>
        <begin position="79"/>
        <end position="111"/>
    </location>
</feature>
<feature type="region of interest" description="Disordered" evidence="1">
    <location>
        <begin position="135"/>
        <end position="157"/>
    </location>
</feature>
<proteinExistence type="predicted"/>
<protein>
    <submittedName>
        <fullName evidence="2">Uncharacterized protein</fullName>
    </submittedName>
</protein>
<name>A0A8H4BGX7_MUCCL</name>
<comment type="caution">
    <text evidence="2">The sequence shown here is derived from an EMBL/GenBank/DDBJ whole genome shotgun (WGS) entry which is preliminary data.</text>
</comment>
<sequence>MSEQLPTTAKTETPLLTPSDISTQQPNTPPDLSNPYAYAGNPIKTTLNPSDPEVLKLKSSIWKKAGQLQSAIGSLTGLESWQTSGKKTEQEAERELREAQDRLNQGEASRVHGEYERMMGYVSYAIGHVAGDAEMQSKASERTEHGAAEVDRSIGKH</sequence>
<organism evidence="2 3">
    <name type="scientific">Mucor circinelloides f. lusitanicus</name>
    <name type="common">Mucor racemosus var. lusitanicus</name>
    <dbReference type="NCBI Taxonomy" id="29924"/>
    <lineage>
        <taxon>Eukaryota</taxon>
        <taxon>Fungi</taxon>
        <taxon>Fungi incertae sedis</taxon>
        <taxon>Mucoromycota</taxon>
        <taxon>Mucoromycotina</taxon>
        <taxon>Mucoromycetes</taxon>
        <taxon>Mucorales</taxon>
        <taxon>Mucorineae</taxon>
        <taxon>Mucoraceae</taxon>
        <taxon>Mucor</taxon>
    </lineage>
</organism>
<gene>
    <name evidence="2" type="ORF">FB192DRAFT_1325856</name>
</gene>
<dbReference type="AlphaFoldDB" id="A0A8H4BGX7"/>
<dbReference type="EMBL" id="JAAECE010000004">
    <property type="protein sequence ID" value="KAF1802107.1"/>
    <property type="molecule type" value="Genomic_DNA"/>
</dbReference>
<feature type="compositionally biased region" description="Polar residues" evidence="1">
    <location>
        <begin position="1"/>
        <end position="26"/>
    </location>
</feature>
<reference evidence="2 3" key="1">
    <citation type="submission" date="2019-09" db="EMBL/GenBank/DDBJ databases">
        <authorList>
            <consortium name="DOE Joint Genome Institute"/>
            <person name="Mondo S.J."/>
            <person name="Navarro-Mendoza M.I."/>
            <person name="Perez-Arques C."/>
            <person name="Panchal S."/>
            <person name="Nicolas F.E."/>
            <person name="Ganguly P."/>
            <person name="Pangilinan J."/>
            <person name="Grigoriev I."/>
            <person name="Heitman J."/>
            <person name="Sanya K."/>
            <person name="Garre V."/>
        </authorList>
    </citation>
    <scope>NUCLEOTIDE SEQUENCE [LARGE SCALE GENOMIC DNA]</scope>
    <source>
        <strain evidence="2 3">MU402</strain>
    </source>
</reference>
<feature type="compositionally biased region" description="Basic and acidic residues" evidence="1">
    <location>
        <begin position="139"/>
        <end position="157"/>
    </location>
</feature>
<feature type="region of interest" description="Disordered" evidence="1">
    <location>
        <begin position="1"/>
        <end position="40"/>
    </location>
</feature>
<evidence type="ECO:0000256" key="1">
    <source>
        <dbReference type="SAM" id="MobiDB-lite"/>
    </source>
</evidence>
<accession>A0A8H4BGX7</accession>
<evidence type="ECO:0000313" key="3">
    <source>
        <dbReference type="Proteomes" id="UP000469890"/>
    </source>
</evidence>
<evidence type="ECO:0000313" key="2">
    <source>
        <dbReference type="EMBL" id="KAF1802107.1"/>
    </source>
</evidence>
<feature type="compositionally biased region" description="Basic and acidic residues" evidence="1">
    <location>
        <begin position="86"/>
        <end position="101"/>
    </location>
</feature>
<dbReference type="Proteomes" id="UP000469890">
    <property type="component" value="Unassembled WGS sequence"/>
</dbReference>